<evidence type="ECO:0008006" key="4">
    <source>
        <dbReference type="Google" id="ProtNLM"/>
    </source>
</evidence>
<reference evidence="2 3" key="1">
    <citation type="journal article" date="2018" name="Front. Plant Sci.">
        <title>Red Clover (Trifolium pratense) and Zigzag Clover (T. medium) - A Picture of Genomic Similarities and Differences.</title>
        <authorList>
            <person name="Dluhosova J."/>
            <person name="Istvanek J."/>
            <person name="Nedelnik J."/>
            <person name="Repkova J."/>
        </authorList>
    </citation>
    <scope>NUCLEOTIDE SEQUENCE [LARGE SCALE GENOMIC DNA]</scope>
    <source>
        <strain evidence="3">cv. 10/8</strain>
        <tissue evidence="2">Leaf</tissue>
    </source>
</reference>
<comment type="caution">
    <text evidence="2">The sequence shown here is derived from an EMBL/GenBank/DDBJ whole genome shotgun (WGS) entry which is preliminary data.</text>
</comment>
<gene>
    <name evidence="2" type="ORF">A2U01_0003357</name>
</gene>
<feature type="region of interest" description="Disordered" evidence="1">
    <location>
        <begin position="178"/>
        <end position="204"/>
    </location>
</feature>
<feature type="compositionally biased region" description="Acidic residues" evidence="1">
    <location>
        <begin position="193"/>
        <end position="204"/>
    </location>
</feature>
<dbReference type="PANTHER" id="PTHR34676:SF28">
    <property type="entry name" value="ZINC FINGER, CCHC-TYPE, RIBONUCLEASE H-LIKE DOMAIN, GAG-PRE-INTEGRASE DOMAIN PROTEIN-RELATED"/>
    <property type="match status" value="1"/>
</dbReference>
<dbReference type="EMBL" id="LXQA010003838">
    <property type="protein sequence ID" value="MCH82548.1"/>
    <property type="molecule type" value="Genomic_DNA"/>
</dbReference>
<evidence type="ECO:0000313" key="2">
    <source>
        <dbReference type="EMBL" id="MCH82548.1"/>
    </source>
</evidence>
<keyword evidence="3" id="KW-1185">Reference proteome</keyword>
<protein>
    <recommendedName>
        <fullName evidence="4">Phytoalexin-deficient 4-2 protein</fullName>
    </recommendedName>
</protein>
<organism evidence="2 3">
    <name type="scientific">Trifolium medium</name>
    <dbReference type="NCBI Taxonomy" id="97028"/>
    <lineage>
        <taxon>Eukaryota</taxon>
        <taxon>Viridiplantae</taxon>
        <taxon>Streptophyta</taxon>
        <taxon>Embryophyta</taxon>
        <taxon>Tracheophyta</taxon>
        <taxon>Spermatophyta</taxon>
        <taxon>Magnoliopsida</taxon>
        <taxon>eudicotyledons</taxon>
        <taxon>Gunneridae</taxon>
        <taxon>Pentapetalae</taxon>
        <taxon>rosids</taxon>
        <taxon>fabids</taxon>
        <taxon>Fabales</taxon>
        <taxon>Fabaceae</taxon>
        <taxon>Papilionoideae</taxon>
        <taxon>50 kb inversion clade</taxon>
        <taxon>NPAAA clade</taxon>
        <taxon>Hologalegina</taxon>
        <taxon>IRL clade</taxon>
        <taxon>Trifolieae</taxon>
        <taxon>Trifolium</taxon>
    </lineage>
</organism>
<dbReference type="PANTHER" id="PTHR34676">
    <property type="entry name" value="DUF4219 DOMAIN-CONTAINING PROTEIN-RELATED"/>
    <property type="match status" value="1"/>
</dbReference>
<evidence type="ECO:0000313" key="3">
    <source>
        <dbReference type="Proteomes" id="UP000265520"/>
    </source>
</evidence>
<sequence>MSKPAKFISEGGSSNRPPLFEGDDYYYWKDKMELFLRSQDNNMWAVIEVGEYQPTVKDSFTPKPQLEWTTAESDRVLLNTKAKLFIKSALCRKEYDRIMECKTAKEMWNTLQTHHEGTSRVKETMIDIRVRKFELFEMNEEETVDQMYDFIGSLKAHEAILQEEKPLKKKMIALDSQVEEHSQNKDEGLNFQNDDEEELAFLSR</sequence>
<dbReference type="Pfam" id="PF14223">
    <property type="entry name" value="Retrotran_gag_2"/>
    <property type="match status" value="1"/>
</dbReference>
<proteinExistence type="predicted"/>
<dbReference type="Proteomes" id="UP000265520">
    <property type="component" value="Unassembled WGS sequence"/>
</dbReference>
<accession>A0A392M730</accession>
<name>A0A392M730_9FABA</name>
<evidence type="ECO:0000256" key="1">
    <source>
        <dbReference type="SAM" id="MobiDB-lite"/>
    </source>
</evidence>
<dbReference type="AlphaFoldDB" id="A0A392M730"/>
<feature type="compositionally biased region" description="Basic and acidic residues" evidence="1">
    <location>
        <begin position="178"/>
        <end position="188"/>
    </location>
</feature>